<feature type="domain" description="FERM adjacent" evidence="2">
    <location>
        <begin position="1"/>
        <end position="37"/>
    </location>
</feature>
<comment type="caution">
    <text evidence="3">The sequence shown here is derived from an EMBL/GenBank/DDBJ whole genome shotgun (WGS) entry which is preliminary data.</text>
</comment>
<dbReference type="AlphaFoldDB" id="A0AAV8Z354"/>
<feature type="region of interest" description="Disordered" evidence="1">
    <location>
        <begin position="142"/>
        <end position="170"/>
    </location>
</feature>
<evidence type="ECO:0000259" key="2">
    <source>
        <dbReference type="Pfam" id="PF08736"/>
    </source>
</evidence>
<sequence length="353" mass="38525">MGSRFRYSGRTEYQSTYQNRARRTVQLERKPSQRSESTGIVYRSQVSQSSFGKASVGQNSFGKASVNSFGRTSAGNSFGKASIGCSSTYSPVLSVSSKNGTLPRNKPSTPTTPLPATSPTPSNTDSQLDLLFKSLAKESLNGFARDDKRNENKNVEDSTPDCGSKSLPAEIPNNITKVSSVAKPLPPGQIKCNILKAKMEEELQNQKLTNQMFVQAKEEETSHNAATFISGGKCTGPPSLPPIITHSVLKSPQIIDSKDVNEANKDKNEEKDFMKRCPTPVTVTFFGQNDGKLEICQTRNRNEELEKPVTPLSPDLSKVSPWLVSSEIISSPVSKINTTETTIIRKSVITTQL</sequence>
<dbReference type="InterPro" id="IPR014847">
    <property type="entry name" value="FA"/>
</dbReference>
<proteinExistence type="predicted"/>
<gene>
    <name evidence="3" type="ORF">NQ318_001992</name>
</gene>
<feature type="compositionally biased region" description="Polar residues" evidence="1">
    <location>
        <begin position="34"/>
        <end position="73"/>
    </location>
</feature>
<name>A0AAV8Z354_9CUCU</name>
<keyword evidence="4" id="KW-1185">Reference proteome</keyword>
<accession>A0AAV8Z354</accession>
<feature type="region of interest" description="Disordered" evidence="1">
    <location>
        <begin position="93"/>
        <end position="126"/>
    </location>
</feature>
<reference evidence="3" key="1">
    <citation type="journal article" date="2023" name="Insect Mol. Biol.">
        <title>Genome sequencing provides insights into the evolution of gene families encoding plant cell wall-degrading enzymes in longhorned beetles.</title>
        <authorList>
            <person name="Shin N.R."/>
            <person name="Okamura Y."/>
            <person name="Kirsch R."/>
            <person name="Pauchet Y."/>
        </authorList>
    </citation>
    <scope>NUCLEOTIDE SEQUENCE</scope>
    <source>
        <strain evidence="3">AMC_N1</strain>
    </source>
</reference>
<evidence type="ECO:0000313" key="4">
    <source>
        <dbReference type="Proteomes" id="UP001162162"/>
    </source>
</evidence>
<feature type="compositionally biased region" description="Basic and acidic residues" evidence="1">
    <location>
        <begin position="144"/>
        <end position="156"/>
    </location>
</feature>
<organism evidence="3 4">
    <name type="scientific">Aromia moschata</name>
    <dbReference type="NCBI Taxonomy" id="1265417"/>
    <lineage>
        <taxon>Eukaryota</taxon>
        <taxon>Metazoa</taxon>
        <taxon>Ecdysozoa</taxon>
        <taxon>Arthropoda</taxon>
        <taxon>Hexapoda</taxon>
        <taxon>Insecta</taxon>
        <taxon>Pterygota</taxon>
        <taxon>Neoptera</taxon>
        <taxon>Endopterygota</taxon>
        <taxon>Coleoptera</taxon>
        <taxon>Polyphaga</taxon>
        <taxon>Cucujiformia</taxon>
        <taxon>Chrysomeloidea</taxon>
        <taxon>Cerambycidae</taxon>
        <taxon>Cerambycinae</taxon>
        <taxon>Callichromatini</taxon>
        <taxon>Aromia</taxon>
    </lineage>
</organism>
<dbReference type="Pfam" id="PF08736">
    <property type="entry name" value="FA"/>
    <property type="match status" value="1"/>
</dbReference>
<protein>
    <recommendedName>
        <fullName evidence="2">FERM adjacent domain-containing protein</fullName>
    </recommendedName>
</protein>
<dbReference type="EMBL" id="JAPWTK010000020">
    <property type="protein sequence ID" value="KAJ8957990.1"/>
    <property type="molecule type" value="Genomic_DNA"/>
</dbReference>
<evidence type="ECO:0000256" key="1">
    <source>
        <dbReference type="SAM" id="MobiDB-lite"/>
    </source>
</evidence>
<feature type="region of interest" description="Disordered" evidence="1">
    <location>
        <begin position="1"/>
        <end position="73"/>
    </location>
</feature>
<evidence type="ECO:0000313" key="3">
    <source>
        <dbReference type="EMBL" id="KAJ8957990.1"/>
    </source>
</evidence>
<dbReference type="Proteomes" id="UP001162162">
    <property type="component" value="Unassembled WGS sequence"/>
</dbReference>